<feature type="transmembrane region" description="Helical" evidence="2">
    <location>
        <begin position="30"/>
        <end position="53"/>
    </location>
</feature>
<keyword evidence="2" id="KW-0812">Transmembrane</keyword>
<reference evidence="3 4" key="1">
    <citation type="submission" date="2016-04" db="EMBL/GenBank/DDBJ databases">
        <title>A degradative enzymes factory behind the ericoid mycorrhizal symbiosis.</title>
        <authorList>
            <consortium name="DOE Joint Genome Institute"/>
            <person name="Martino E."/>
            <person name="Morin E."/>
            <person name="Grelet G."/>
            <person name="Kuo A."/>
            <person name="Kohler A."/>
            <person name="Daghino S."/>
            <person name="Barry K."/>
            <person name="Choi C."/>
            <person name="Cichocki N."/>
            <person name="Clum A."/>
            <person name="Copeland A."/>
            <person name="Hainaut M."/>
            <person name="Haridas S."/>
            <person name="Labutti K."/>
            <person name="Lindquist E."/>
            <person name="Lipzen A."/>
            <person name="Khouja H.-R."/>
            <person name="Murat C."/>
            <person name="Ohm R."/>
            <person name="Olson A."/>
            <person name="Spatafora J."/>
            <person name="Veneault-Fourrey C."/>
            <person name="Henrissat B."/>
            <person name="Grigoriev I."/>
            <person name="Martin F."/>
            <person name="Perotto S."/>
        </authorList>
    </citation>
    <scope>NUCLEOTIDE SEQUENCE [LARGE SCALE GENOMIC DNA]</scope>
    <source>
        <strain evidence="3 4">F</strain>
    </source>
</reference>
<evidence type="ECO:0000313" key="4">
    <source>
        <dbReference type="Proteomes" id="UP000235786"/>
    </source>
</evidence>
<dbReference type="OrthoDB" id="3344043at2759"/>
<evidence type="ECO:0000256" key="2">
    <source>
        <dbReference type="SAM" id="Phobius"/>
    </source>
</evidence>
<keyword evidence="2" id="KW-1133">Transmembrane helix</keyword>
<keyword evidence="4" id="KW-1185">Reference proteome</keyword>
<feature type="transmembrane region" description="Helical" evidence="2">
    <location>
        <begin position="88"/>
        <end position="112"/>
    </location>
</feature>
<feature type="compositionally biased region" description="Basic and acidic residues" evidence="1">
    <location>
        <begin position="1"/>
        <end position="12"/>
    </location>
</feature>
<organism evidence="3 4">
    <name type="scientific">Hyaloscypha variabilis (strain UAMH 11265 / GT02V1 / F)</name>
    <name type="common">Meliniomyces variabilis</name>
    <dbReference type="NCBI Taxonomy" id="1149755"/>
    <lineage>
        <taxon>Eukaryota</taxon>
        <taxon>Fungi</taxon>
        <taxon>Dikarya</taxon>
        <taxon>Ascomycota</taxon>
        <taxon>Pezizomycotina</taxon>
        <taxon>Leotiomycetes</taxon>
        <taxon>Helotiales</taxon>
        <taxon>Hyaloscyphaceae</taxon>
        <taxon>Hyaloscypha</taxon>
        <taxon>Hyaloscypha variabilis</taxon>
    </lineage>
</organism>
<dbReference type="EMBL" id="KZ613956">
    <property type="protein sequence ID" value="PMD33395.1"/>
    <property type="molecule type" value="Genomic_DNA"/>
</dbReference>
<sequence>MSKPEGDSRAKSDAGNGSPPTHIDGHIADIFVAFIIMTVPMVLFSALLLGLVYHYRIIQHAFMSENLAFDSGQNDPNIFFAKISATTLITLASWCSTIAPILVGFAVTLLSYPVASSILSASEQQKLISVNSTLVFLGDTWLHLTTNTVTFFQVEPNPDPSSLSFGVTTNCTNSSSDSFISNCNMDSPASGTILLSTSPVEVLSNVSVVMMVRTHAVGELQFAYLGNAQLSRLASIDYTANTYAVNSQCTPVTTECKVGYSEAGVGAKYECPFEFAGTAYTNAGAANSVTMSYFTDSSGQNNDTDSGSMSNPYYYAAVAVVNMRNTPSPALINDPEIVGGMHGGSTIIAVWCNATVYDLQYTTVNGTITRFIAELSNGTITKLLQSTQRRTEVGDASLVQAASVAGLGNTSQSISDQFALSYSETALAVASGAFEPRAATESQLRTHILVARVPKAPLGFLVLMNLLLAVLGIVLAIIAWKSLQYCDTGEIQARLSIPAMVASHFEYTRVRAPVEKVEDMFEESHGELGPRIGFLKTAEGAWVFNTWNLG</sequence>
<feature type="region of interest" description="Disordered" evidence="1">
    <location>
        <begin position="1"/>
        <end position="20"/>
    </location>
</feature>
<evidence type="ECO:0000313" key="3">
    <source>
        <dbReference type="EMBL" id="PMD33395.1"/>
    </source>
</evidence>
<dbReference type="Proteomes" id="UP000235786">
    <property type="component" value="Unassembled WGS sequence"/>
</dbReference>
<name>A0A2J6R4H2_HYAVF</name>
<proteinExistence type="predicted"/>
<dbReference type="AlphaFoldDB" id="A0A2J6R4H2"/>
<dbReference type="STRING" id="1149755.A0A2J6R4H2"/>
<evidence type="ECO:0000256" key="1">
    <source>
        <dbReference type="SAM" id="MobiDB-lite"/>
    </source>
</evidence>
<keyword evidence="2" id="KW-0472">Membrane</keyword>
<feature type="transmembrane region" description="Helical" evidence="2">
    <location>
        <begin position="458"/>
        <end position="480"/>
    </location>
</feature>
<evidence type="ECO:0008006" key="5">
    <source>
        <dbReference type="Google" id="ProtNLM"/>
    </source>
</evidence>
<gene>
    <name evidence="3" type="ORF">L207DRAFT_557937</name>
</gene>
<accession>A0A2J6R4H2</accession>
<protein>
    <recommendedName>
        <fullName evidence="5">Transmembrane protein</fullName>
    </recommendedName>
</protein>